<feature type="compositionally biased region" description="Low complexity" evidence="4">
    <location>
        <begin position="1105"/>
        <end position="1117"/>
    </location>
</feature>
<dbReference type="PANTHER" id="PTHR46200">
    <property type="entry name" value="GATOR COMPLEX PROTEIN WDR24"/>
    <property type="match status" value="1"/>
</dbReference>
<feature type="region of interest" description="Disordered" evidence="4">
    <location>
        <begin position="1105"/>
        <end position="1133"/>
    </location>
</feature>
<reference evidence="5 6" key="1">
    <citation type="submission" date="2016-03" db="EMBL/GenBank/DDBJ databases">
        <authorList>
            <person name="Ploux O."/>
        </authorList>
    </citation>
    <scope>NUCLEOTIDE SEQUENCE [LARGE SCALE GENOMIC DNA]</scope>
    <source>
        <strain evidence="5 6">UAMH 11012</strain>
    </source>
</reference>
<feature type="compositionally biased region" description="Polar residues" evidence="4">
    <location>
        <begin position="750"/>
        <end position="765"/>
    </location>
</feature>
<evidence type="ECO:0000313" key="5">
    <source>
        <dbReference type="EMBL" id="CZR55402.1"/>
    </source>
</evidence>
<dbReference type="InterPro" id="IPR001680">
    <property type="entry name" value="WD40_rpt"/>
</dbReference>
<keyword evidence="6" id="KW-1185">Reference proteome</keyword>
<dbReference type="PROSITE" id="PS50082">
    <property type="entry name" value="WD_REPEATS_2"/>
    <property type="match status" value="1"/>
</dbReference>
<dbReference type="InterPro" id="IPR037590">
    <property type="entry name" value="WDR24"/>
</dbReference>
<feature type="region of interest" description="Disordered" evidence="4">
    <location>
        <begin position="338"/>
        <end position="406"/>
    </location>
</feature>
<dbReference type="OrthoDB" id="60955at2759"/>
<dbReference type="InterPro" id="IPR015943">
    <property type="entry name" value="WD40/YVTN_repeat-like_dom_sf"/>
</dbReference>
<feature type="region of interest" description="Disordered" evidence="4">
    <location>
        <begin position="614"/>
        <end position="642"/>
    </location>
</feature>
<evidence type="ECO:0000256" key="1">
    <source>
        <dbReference type="ARBA" id="ARBA00022574"/>
    </source>
</evidence>
<feature type="compositionally biased region" description="Polar residues" evidence="4">
    <location>
        <begin position="632"/>
        <end position="641"/>
    </location>
</feature>
<dbReference type="AlphaFoldDB" id="A0A1L7WRJ4"/>
<dbReference type="PANTHER" id="PTHR46200:SF1">
    <property type="entry name" value="GATOR COMPLEX PROTEIN WDR24"/>
    <property type="match status" value="1"/>
</dbReference>
<feature type="repeat" description="WD" evidence="3">
    <location>
        <begin position="151"/>
        <end position="193"/>
    </location>
</feature>
<sequence>MNKKPRFLTKVLGGGPPQSAATNESFDTGNLESPQLRPSASQNTIYSAGAPIACLDRSASGQRAVIAGGKVFKILRIDGSTITEEIDLRAAISSYATNHDPSAATTDQLSIRAVKWSHSSLDSTIVTASGNGRITIYDLNRGGEGFEVARIQDHVRQVHKLDISPHKDNWLLSASQDGTVRFFDIRTPQPDRNGSTFGARRTFKCNADAVRDVKWSPSDGVEFACCTDAGVVQKWDLRKPTAPVLKITAHPSSCRSISLARSAMPFKEIEQWDSAPTGMLWNSRDLLWSVDKEGHFTQTDVAFVPKLIDRRSLSTFAFSPNGDVLMLLEERQAPRRSRPFITSPEPSPSFPHNGSGPLLSVSRSDSDEDVVGSFLGPRQGKGHRRRHSGRTSQSLSTTPPSATGIADNKVMSLDDAVKVTGTYKPQQVMAIGHAPSTATRVMYHYFSNRYLLPMSKPLGSEDGTIDVRVSTVTEHYAKTAEGVGYFRLAQTWRLLGYTMQLLLTRRAEYHRQSRLTVPEPSKAPSRDEQEKETIPQSTPHSEVDEETPRKLHHGHTRLDSPLHRGTMSLIVEDIESTSNVATPIVRPVRDHIAHETRDAMHTPMNAVEDDLTLPEAAHPKTPSPIPVPGAKQSPNQPSSSVEGYDFYGMESFSPAMDFVAPKRKQPLRLDYHENGSHPPRIQPQRHDSGESFQMFSTSGDSQRGRFMSSDGSDSHSLGRDHSRALRDRVSEWENSQSPDMRHRPSIDSDAPTQSDSSMGGHTPDSNDIGRAVRNGLPYNPSSPPVFRIQEASAPSQNEARGIRSPPITGTVSPRSFDKVSEVHSQDPNIITSDFYPWATDPPFLISPIDPTVLVQRTIDFEVQTSALHASIIILLLRSLLAPDAIDDLQASAILGQYHHRLTTMKLFTEAAMLRNICVPDYPNVFANAQEDVKIGFFCTDCHKPIENDPLIPGSEWRCTRCRESIAPCAVCLSRDLDTSIPYPDPDSQDSEANELSIWWLCPGCGHGGHTSCMTAWHSGAEFFEGETLSGGCCPLEGCLHPCLPGQWRETRVEEKRVKREREMDALVKEGQRLGIKTGRSVRRDQKEVGQSRAVEGVRVALGISGLSGSASASGPGSVERKRSVKLIAPGEEN</sequence>
<name>A0A1L7WRJ4_9HELO</name>
<proteinExistence type="predicted"/>
<dbReference type="GO" id="GO:0061700">
    <property type="term" value="C:GATOR2 complex"/>
    <property type="evidence" value="ECO:0007669"/>
    <property type="project" value="TreeGrafter"/>
</dbReference>
<feature type="region of interest" description="Disordered" evidence="4">
    <location>
        <begin position="669"/>
        <end position="814"/>
    </location>
</feature>
<dbReference type="GO" id="GO:1904263">
    <property type="term" value="P:positive regulation of TORC1 signaling"/>
    <property type="evidence" value="ECO:0007669"/>
    <property type="project" value="TreeGrafter"/>
</dbReference>
<gene>
    <name evidence="5" type="ORF">PAC_05289</name>
</gene>
<dbReference type="InterPro" id="IPR036322">
    <property type="entry name" value="WD40_repeat_dom_sf"/>
</dbReference>
<feature type="compositionally biased region" description="Basic and acidic residues" evidence="4">
    <location>
        <begin position="524"/>
        <end position="533"/>
    </location>
</feature>
<dbReference type="STRING" id="576137.A0A1L7WRJ4"/>
<dbReference type="SUPFAM" id="SSF50978">
    <property type="entry name" value="WD40 repeat-like"/>
    <property type="match status" value="1"/>
</dbReference>
<feature type="compositionally biased region" description="Basic residues" evidence="4">
    <location>
        <begin position="380"/>
        <end position="389"/>
    </location>
</feature>
<evidence type="ECO:0000256" key="2">
    <source>
        <dbReference type="ARBA" id="ARBA00022737"/>
    </source>
</evidence>
<feature type="region of interest" description="Disordered" evidence="4">
    <location>
        <begin position="512"/>
        <end position="564"/>
    </location>
</feature>
<feature type="compositionally biased region" description="Polar residues" evidence="4">
    <location>
        <begin position="690"/>
        <end position="701"/>
    </location>
</feature>
<dbReference type="Pfam" id="PF00400">
    <property type="entry name" value="WD40"/>
    <property type="match status" value="1"/>
</dbReference>
<evidence type="ECO:0000256" key="3">
    <source>
        <dbReference type="PROSITE-ProRule" id="PRU00221"/>
    </source>
</evidence>
<dbReference type="Proteomes" id="UP000184330">
    <property type="component" value="Unassembled WGS sequence"/>
</dbReference>
<evidence type="ECO:0000313" key="6">
    <source>
        <dbReference type="Proteomes" id="UP000184330"/>
    </source>
</evidence>
<feature type="compositionally biased region" description="Polar residues" evidence="4">
    <location>
        <begin position="390"/>
        <end position="401"/>
    </location>
</feature>
<evidence type="ECO:0000256" key="4">
    <source>
        <dbReference type="SAM" id="MobiDB-lite"/>
    </source>
</evidence>
<organism evidence="5 6">
    <name type="scientific">Phialocephala subalpina</name>
    <dbReference type="NCBI Taxonomy" id="576137"/>
    <lineage>
        <taxon>Eukaryota</taxon>
        <taxon>Fungi</taxon>
        <taxon>Dikarya</taxon>
        <taxon>Ascomycota</taxon>
        <taxon>Pezizomycotina</taxon>
        <taxon>Leotiomycetes</taxon>
        <taxon>Helotiales</taxon>
        <taxon>Mollisiaceae</taxon>
        <taxon>Phialocephala</taxon>
        <taxon>Phialocephala fortinii species complex</taxon>
    </lineage>
</organism>
<dbReference type="Gene3D" id="2.130.10.10">
    <property type="entry name" value="YVTN repeat-like/Quinoprotein amine dehydrogenase"/>
    <property type="match status" value="1"/>
</dbReference>
<dbReference type="GO" id="GO:0016239">
    <property type="term" value="P:positive regulation of macroautophagy"/>
    <property type="evidence" value="ECO:0007669"/>
    <property type="project" value="TreeGrafter"/>
</dbReference>
<keyword evidence="2" id="KW-0677">Repeat</keyword>
<feature type="compositionally biased region" description="Polar residues" evidence="4">
    <location>
        <begin position="19"/>
        <end position="40"/>
    </location>
</feature>
<dbReference type="EMBL" id="FJOG01000006">
    <property type="protein sequence ID" value="CZR55402.1"/>
    <property type="molecule type" value="Genomic_DNA"/>
</dbReference>
<dbReference type="GO" id="GO:0005829">
    <property type="term" value="C:cytosol"/>
    <property type="evidence" value="ECO:0007669"/>
    <property type="project" value="TreeGrafter"/>
</dbReference>
<dbReference type="GO" id="GO:0005774">
    <property type="term" value="C:vacuolar membrane"/>
    <property type="evidence" value="ECO:0007669"/>
    <property type="project" value="TreeGrafter"/>
</dbReference>
<keyword evidence="1 3" id="KW-0853">WD repeat</keyword>
<dbReference type="SMART" id="SM00320">
    <property type="entry name" value="WD40"/>
    <property type="match status" value="3"/>
</dbReference>
<feature type="region of interest" description="Disordered" evidence="4">
    <location>
        <begin position="1"/>
        <end position="40"/>
    </location>
</feature>
<protein>
    <submittedName>
        <fullName evidence="5">Uncharacterized protein</fullName>
    </submittedName>
</protein>
<feature type="compositionally biased region" description="Basic and acidic residues" evidence="4">
    <location>
        <begin position="712"/>
        <end position="731"/>
    </location>
</feature>
<accession>A0A1L7WRJ4</accession>